<proteinExistence type="predicted"/>
<dbReference type="InterPro" id="IPR017853">
    <property type="entry name" value="GH"/>
</dbReference>
<dbReference type="PANTHER" id="PTHR42976">
    <property type="entry name" value="BIFUNCTIONAL CHITINASE/LYSOZYME-RELATED"/>
    <property type="match status" value="1"/>
</dbReference>
<dbReference type="AlphaFoldDB" id="A0A1X1XMQ8"/>
<dbReference type="PROSITE" id="PS51910">
    <property type="entry name" value="GH18_2"/>
    <property type="match status" value="1"/>
</dbReference>
<dbReference type="CDD" id="cd06543">
    <property type="entry name" value="GH18_PF-ChiA-like"/>
    <property type="match status" value="1"/>
</dbReference>
<dbReference type="InterPro" id="IPR052750">
    <property type="entry name" value="GH18_Chitinase"/>
</dbReference>
<dbReference type="RefSeq" id="WP_163745449.1">
    <property type="nucleotide sequence ID" value="NZ_AP022581.1"/>
</dbReference>
<keyword evidence="2" id="KW-1185">Reference proteome</keyword>
<dbReference type="Pfam" id="PF00704">
    <property type="entry name" value="Glyco_hydro_18"/>
    <property type="match status" value="1"/>
</dbReference>
<name>A0A1X1XMQ8_9MYCO</name>
<dbReference type="STRING" id="169765.AWC15_09235"/>
<sequence length="243" mass="25844">MATLHNGGVDATISFGGAANQELAQTTTSVTALTAKYQSVIDAYGIHKLDFDIEGAAQADLASLTRRSQAIAALQAAGNANSTPVQVSFTLPVMTTGLTADGMRVVQNAIANGVDIGHVNVMAMDYYDPNLSYEGKMGDYAIQAATAVHDQLVPLYPSKTDAQIWSMIDVTPMIGVNDDPNEIFTLADAQKLTTFAEQKGMGGLHMWSINRDYPGPVGTLSNTSSGVAQDTWDYSHIFGQFDD</sequence>
<reference evidence="1 2" key="1">
    <citation type="journal article" date="2019" name="Emerg. Microbes Infect.">
        <title>Comprehensive subspecies identification of 175 nontuberculous mycobacteria species based on 7547 genomic profiles.</title>
        <authorList>
            <person name="Matsumoto Y."/>
            <person name="Kinjo T."/>
            <person name="Motooka D."/>
            <person name="Nabeya D."/>
            <person name="Jung N."/>
            <person name="Uechi K."/>
            <person name="Horii T."/>
            <person name="Iida T."/>
            <person name="Fujita J."/>
            <person name="Nakamura S."/>
        </authorList>
    </citation>
    <scope>NUCLEOTIDE SEQUENCE [LARGE SCALE GENOMIC DNA]</scope>
    <source>
        <strain evidence="1 2">JCM 15657</strain>
    </source>
</reference>
<dbReference type="Gene3D" id="3.20.20.80">
    <property type="entry name" value="Glycosidases"/>
    <property type="match status" value="1"/>
</dbReference>
<dbReference type="InterPro" id="IPR001223">
    <property type="entry name" value="Glyco_hydro18_cat"/>
</dbReference>
<evidence type="ECO:0000313" key="2">
    <source>
        <dbReference type="Proteomes" id="UP000466396"/>
    </source>
</evidence>
<organism evidence="1 2">
    <name type="scientific">Mycobacterium lacus</name>
    <dbReference type="NCBI Taxonomy" id="169765"/>
    <lineage>
        <taxon>Bacteria</taxon>
        <taxon>Bacillati</taxon>
        <taxon>Actinomycetota</taxon>
        <taxon>Actinomycetes</taxon>
        <taxon>Mycobacteriales</taxon>
        <taxon>Mycobacteriaceae</taxon>
        <taxon>Mycobacterium</taxon>
    </lineage>
</organism>
<protein>
    <submittedName>
        <fullName evidence="1">Uncharacterized protein</fullName>
    </submittedName>
</protein>
<gene>
    <name evidence="1" type="ORF">MLAC_15300</name>
</gene>
<dbReference type="EMBL" id="AP022581">
    <property type="protein sequence ID" value="BBX96236.1"/>
    <property type="molecule type" value="Genomic_DNA"/>
</dbReference>
<dbReference type="Proteomes" id="UP000466396">
    <property type="component" value="Chromosome"/>
</dbReference>
<dbReference type="GO" id="GO:0005975">
    <property type="term" value="P:carbohydrate metabolic process"/>
    <property type="evidence" value="ECO:0007669"/>
    <property type="project" value="InterPro"/>
</dbReference>
<evidence type="ECO:0000313" key="1">
    <source>
        <dbReference type="EMBL" id="BBX96236.1"/>
    </source>
</evidence>
<dbReference type="PANTHER" id="PTHR42976:SF1">
    <property type="entry name" value="GH18 DOMAIN-CONTAINING PROTEIN-RELATED"/>
    <property type="match status" value="1"/>
</dbReference>
<dbReference type="SUPFAM" id="SSF51445">
    <property type="entry name" value="(Trans)glycosidases"/>
    <property type="match status" value="1"/>
</dbReference>
<accession>A0A1X1XMQ8</accession>
<dbReference type="KEGG" id="mlj:MLAC_15300"/>